<evidence type="ECO:0000259" key="8">
    <source>
        <dbReference type="Pfam" id="PF02706"/>
    </source>
</evidence>
<dbReference type="Proteomes" id="UP000199602">
    <property type="component" value="Unassembled WGS sequence"/>
</dbReference>
<name>A0A1H0BWH9_9BACT</name>
<feature type="transmembrane region" description="Helical" evidence="7">
    <location>
        <begin position="44"/>
        <end position="64"/>
    </location>
</feature>
<evidence type="ECO:0000256" key="2">
    <source>
        <dbReference type="ARBA" id="ARBA00022475"/>
    </source>
</evidence>
<dbReference type="RefSeq" id="WP_092063748.1">
    <property type="nucleotide sequence ID" value="NZ_FNIN01000002.1"/>
</dbReference>
<feature type="transmembrane region" description="Helical" evidence="7">
    <location>
        <begin position="261"/>
        <end position="284"/>
    </location>
</feature>
<dbReference type="Pfam" id="PF02706">
    <property type="entry name" value="Wzz"/>
    <property type="match status" value="1"/>
</dbReference>
<accession>A0A1H0BWH9</accession>
<evidence type="ECO:0000256" key="1">
    <source>
        <dbReference type="ARBA" id="ARBA00004651"/>
    </source>
</evidence>
<comment type="subcellular location">
    <subcellularLocation>
        <location evidence="1">Cell membrane</location>
        <topology evidence="1">Multi-pass membrane protein</topology>
    </subcellularLocation>
</comment>
<keyword evidence="5 7" id="KW-0472">Membrane</keyword>
<keyword evidence="2" id="KW-1003">Cell membrane</keyword>
<reference evidence="9 10" key="1">
    <citation type="submission" date="2016-10" db="EMBL/GenBank/DDBJ databases">
        <authorList>
            <person name="de Groot N.N."/>
        </authorList>
    </citation>
    <scope>NUCLEOTIDE SEQUENCE [LARGE SCALE GENOMIC DNA]</scope>
    <source>
        <strain evidence="9 10">DSM 15269</strain>
    </source>
</reference>
<keyword evidence="3 7" id="KW-0812">Transmembrane</keyword>
<dbReference type="PANTHER" id="PTHR32309:SF13">
    <property type="entry name" value="FERRIC ENTEROBACTIN TRANSPORT PROTEIN FEPE"/>
    <property type="match status" value="1"/>
</dbReference>
<evidence type="ECO:0000256" key="7">
    <source>
        <dbReference type="SAM" id="Phobius"/>
    </source>
</evidence>
<evidence type="ECO:0000256" key="6">
    <source>
        <dbReference type="SAM" id="Coils"/>
    </source>
</evidence>
<dbReference type="GO" id="GO:0004713">
    <property type="term" value="F:protein tyrosine kinase activity"/>
    <property type="evidence" value="ECO:0007669"/>
    <property type="project" value="TreeGrafter"/>
</dbReference>
<keyword evidence="10" id="KW-1185">Reference proteome</keyword>
<gene>
    <name evidence="9" type="ORF">SAMN04488516_102319</name>
</gene>
<evidence type="ECO:0000313" key="10">
    <source>
        <dbReference type="Proteomes" id="UP000199602"/>
    </source>
</evidence>
<dbReference type="InterPro" id="IPR003856">
    <property type="entry name" value="LPS_length_determ_N"/>
</dbReference>
<keyword evidence="6" id="KW-0175">Coiled coil</keyword>
<dbReference type="InterPro" id="IPR050445">
    <property type="entry name" value="Bact_polysacc_biosynth/exp"/>
</dbReference>
<dbReference type="EMBL" id="FNIN01000002">
    <property type="protein sequence ID" value="SDN50039.1"/>
    <property type="molecule type" value="Genomic_DNA"/>
</dbReference>
<keyword evidence="4 7" id="KW-1133">Transmembrane helix</keyword>
<dbReference type="AlphaFoldDB" id="A0A1H0BWH9"/>
<protein>
    <submittedName>
        <fullName evidence="9">LPS O-antigen chain length determinant protein, WzzB/FepE family</fullName>
    </submittedName>
</protein>
<evidence type="ECO:0000313" key="9">
    <source>
        <dbReference type="EMBL" id="SDN50039.1"/>
    </source>
</evidence>
<organism evidence="9 10">
    <name type="scientific">Desulfonauticus submarinus</name>
    <dbReference type="NCBI Taxonomy" id="206665"/>
    <lineage>
        <taxon>Bacteria</taxon>
        <taxon>Pseudomonadati</taxon>
        <taxon>Thermodesulfobacteriota</taxon>
        <taxon>Desulfovibrionia</taxon>
        <taxon>Desulfovibrionales</taxon>
        <taxon>Desulfonauticaceae</taxon>
        <taxon>Desulfonauticus</taxon>
    </lineage>
</organism>
<dbReference type="STRING" id="206665.SAMN04488516_102319"/>
<sequence>MGCSQEYDDKKIVYVPVYPTGVVDSEDEIDLFDLFSVLLKYKRFIIVFTLLCTLLAAIISLFILPKKYKSEFTLRASPAVEQYLRSNKLKISLISKYNLLPSLYPELWDSQKKSWKTNTPPTVEQAVAENKLSFIVSKDRKTGLLRVEFDSMDPRDAQLMLKRVLTVMKDYFSKDYISESQRQIEVLEQEAKNIKKIIDEWTSKIKKINSNDSFISERMLTYFNLEKQIAELKAQDALERQFFVIDAPLLPIKPFKPKSKLIILVSAVSSLFLAIFLVFFFNFIQEERRRRSSNN</sequence>
<proteinExistence type="predicted"/>
<dbReference type="GO" id="GO:0005886">
    <property type="term" value="C:plasma membrane"/>
    <property type="evidence" value="ECO:0007669"/>
    <property type="project" value="UniProtKB-SubCell"/>
</dbReference>
<dbReference type="OrthoDB" id="8884120at2"/>
<feature type="domain" description="Polysaccharide chain length determinant N-terminal" evidence="8">
    <location>
        <begin position="27"/>
        <end position="79"/>
    </location>
</feature>
<evidence type="ECO:0000256" key="4">
    <source>
        <dbReference type="ARBA" id="ARBA00022989"/>
    </source>
</evidence>
<feature type="coiled-coil region" evidence="6">
    <location>
        <begin position="177"/>
        <end position="204"/>
    </location>
</feature>
<evidence type="ECO:0000256" key="3">
    <source>
        <dbReference type="ARBA" id="ARBA00022692"/>
    </source>
</evidence>
<dbReference type="PANTHER" id="PTHR32309">
    <property type="entry name" value="TYROSINE-PROTEIN KINASE"/>
    <property type="match status" value="1"/>
</dbReference>
<evidence type="ECO:0000256" key="5">
    <source>
        <dbReference type="ARBA" id="ARBA00023136"/>
    </source>
</evidence>